<proteinExistence type="predicted"/>
<dbReference type="Proteomes" id="UP000321580">
    <property type="component" value="Unassembled WGS sequence"/>
</dbReference>
<sequence length="185" mass="20843">MTYSAAQSQFDLESILSLQARNLPSNISQIEAAEQGFVTVHHSLGILQAMNEQYGHSLAWENGQLCGYALVMETKFRDEIPVLFPMFELLDGVVWRGKPLAEWRYFVMGQICVAKAYRGTGVFAGLYQNLRERLSSSFDLAVTQISARNPRSVRAHEKTGFEVLHEYTAPDGEHWLVVGWPFLGS</sequence>
<keyword evidence="3" id="KW-1185">Reference proteome</keyword>
<organism evidence="2 3">
    <name type="scientific">Phaeodactylibacter luteus</name>
    <dbReference type="NCBI Taxonomy" id="1564516"/>
    <lineage>
        <taxon>Bacteria</taxon>
        <taxon>Pseudomonadati</taxon>
        <taxon>Bacteroidota</taxon>
        <taxon>Saprospiria</taxon>
        <taxon>Saprospirales</taxon>
        <taxon>Haliscomenobacteraceae</taxon>
        <taxon>Phaeodactylibacter</taxon>
    </lineage>
</organism>
<feature type="domain" description="N-acetyltransferase" evidence="1">
    <location>
        <begin position="52"/>
        <end position="161"/>
    </location>
</feature>
<dbReference type="Pfam" id="PF00583">
    <property type="entry name" value="Acetyltransf_1"/>
    <property type="match status" value="1"/>
</dbReference>
<gene>
    <name evidence="2" type="ORF">FRY97_18945</name>
</gene>
<dbReference type="InterPro" id="IPR016181">
    <property type="entry name" value="Acyl_CoA_acyltransferase"/>
</dbReference>
<evidence type="ECO:0000259" key="1">
    <source>
        <dbReference type="Pfam" id="PF00583"/>
    </source>
</evidence>
<dbReference type="EMBL" id="VOOR01000057">
    <property type="protein sequence ID" value="TXB61492.1"/>
    <property type="molecule type" value="Genomic_DNA"/>
</dbReference>
<evidence type="ECO:0000313" key="3">
    <source>
        <dbReference type="Proteomes" id="UP000321580"/>
    </source>
</evidence>
<accession>A0A5C6RJF4</accession>
<dbReference type="OrthoDB" id="5109343at2"/>
<keyword evidence="2" id="KW-0808">Transferase</keyword>
<dbReference type="Gene3D" id="3.40.630.30">
    <property type="match status" value="1"/>
</dbReference>
<name>A0A5C6RJF4_9BACT</name>
<dbReference type="SUPFAM" id="SSF55729">
    <property type="entry name" value="Acyl-CoA N-acyltransferases (Nat)"/>
    <property type="match status" value="1"/>
</dbReference>
<comment type="caution">
    <text evidence="2">The sequence shown here is derived from an EMBL/GenBank/DDBJ whole genome shotgun (WGS) entry which is preliminary data.</text>
</comment>
<evidence type="ECO:0000313" key="2">
    <source>
        <dbReference type="EMBL" id="TXB61492.1"/>
    </source>
</evidence>
<dbReference type="InterPro" id="IPR000182">
    <property type="entry name" value="GNAT_dom"/>
</dbReference>
<reference evidence="2 3" key="1">
    <citation type="submission" date="2019-08" db="EMBL/GenBank/DDBJ databases">
        <title>Genome of Phaeodactylibacter luteus.</title>
        <authorList>
            <person name="Bowman J.P."/>
        </authorList>
    </citation>
    <scope>NUCLEOTIDE SEQUENCE [LARGE SCALE GENOMIC DNA]</scope>
    <source>
        <strain evidence="2 3">KCTC 42180</strain>
    </source>
</reference>
<dbReference type="AlphaFoldDB" id="A0A5C6RJF4"/>
<protein>
    <submittedName>
        <fullName evidence="2">GNAT family N-acetyltransferase</fullName>
    </submittedName>
</protein>
<dbReference type="RefSeq" id="WP_147169145.1">
    <property type="nucleotide sequence ID" value="NZ_VOOR01000057.1"/>
</dbReference>
<dbReference type="GO" id="GO:0016747">
    <property type="term" value="F:acyltransferase activity, transferring groups other than amino-acyl groups"/>
    <property type="evidence" value="ECO:0007669"/>
    <property type="project" value="InterPro"/>
</dbReference>